<reference evidence="2 3" key="1">
    <citation type="journal article" date="2022" name="Front. Cell. Infect. Microbiol.">
        <title>The Genomes of Two Strains of Taenia crassiceps the Animal Model for the Study of Human Cysticercosis.</title>
        <authorList>
            <person name="Bobes R.J."/>
            <person name="Estrada K."/>
            <person name="Rios-Valencia D.G."/>
            <person name="Calderon-Gallegos A."/>
            <person name="de la Torre P."/>
            <person name="Carrero J.C."/>
            <person name="Sanchez-Flores A."/>
            <person name="Laclette J.P."/>
        </authorList>
    </citation>
    <scope>NUCLEOTIDE SEQUENCE [LARGE SCALE GENOMIC DNA]</scope>
    <source>
        <strain evidence="2">WFUcys</strain>
    </source>
</reference>
<accession>A0ABR4QIZ8</accession>
<evidence type="ECO:0000313" key="2">
    <source>
        <dbReference type="EMBL" id="KAL5109590.1"/>
    </source>
</evidence>
<name>A0ABR4QIZ8_9CEST</name>
<feature type="region of interest" description="Disordered" evidence="1">
    <location>
        <begin position="1"/>
        <end position="55"/>
    </location>
</feature>
<protein>
    <submittedName>
        <fullName evidence="2">Uncharacterized protein</fullName>
    </submittedName>
</protein>
<feature type="compositionally biased region" description="Low complexity" evidence="1">
    <location>
        <begin position="19"/>
        <end position="29"/>
    </location>
</feature>
<keyword evidence="3" id="KW-1185">Reference proteome</keyword>
<proteinExistence type="predicted"/>
<sequence length="120" mass="12794">MAMADAEAPRTLHELTRNSSTSGSTTSPSAIAESKAKSPPQHTEEGTCPPASRDLTTTFNELSNFGSKIVETLLLPLHAPPINVVTGPSRLDQAAQSCHKLLIEWGQPLRPNADRMCASC</sequence>
<feature type="compositionally biased region" description="Basic and acidic residues" evidence="1">
    <location>
        <begin position="7"/>
        <end position="16"/>
    </location>
</feature>
<comment type="caution">
    <text evidence="2">The sequence shown here is derived from an EMBL/GenBank/DDBJ whole genome shotgun (WGS) entry which is preliminary data.</text>
</comment>
<gene>
    <name evidence="2" type="ORF">TcWFU_010321</name>
</gene>
<evidence type="ECO:0000256" key="1">
    <source>
        <dbReference type="SAM" id="MobiDB-lite"/>
    </source>
</evidence>
<dbReference type="Proteomes" id="UP001651158">
    <property type="component" value="Unassembled WGS sequence"/>
</dbReference>
<organism evidence="2 3">
    <name type="scientific">Taenia crassiceps</name>
    <dbReference type="NCBI Taxonomy" id="6207"/>
    <lineage>
        <taxon>Eukaryota</taxon>
        <taxon>Metazoa</taxon>
        <taxon>Spiralia</taxon>
        <taxon>Lophotrochozoa</taxon>
        <taxon>Platyhelminthes</taxon>
        <taxon>Cestoda</taxon>
        <taxon>Eucestoda</taxon>
        <taxon>Cyclophyllidea</taxon>
        <taxon>Taeniidae</taxon>
        <taxon>Taenia</taxon>
    </lineage>
</organism>
<evidence type="ECO:0000313" key="3">
    <source>
        <dbReference type="Proteomes" id="UP001651158"/>
    </source>
</evidence>
<dbReference type="EMBL" id="JAKROA010000003">
    <property type="protein sequence ID" value="KAL5109590.1"/>
    <property type="molecule type" value="Genomic_DNA"/>
</dbReference>